<dbReference type="EC" id="3.4.19.13" evidence="6"/>
<dbReference type="Gene3D" id="1.10.246.130">
    <property type="match status" value="1"/>
</dbReference>
<evidence type="ECO:0000256" key="3">
    <source>
        <dbReference type="ARBA" id="ARBA00047417"/>
    </source>
</evidence>
<proteinExistence type="inferred from homology"/>
<keyword evidence="6" id="KW-0378">Hydrolase</keyword>
<comment type="caution">
    <text evidence="7">The sequence shown here is derived from an EMBL/GenBank/DDBJ whole genome shotgun (WGS) entry which is preliminary data.</text>
</comment>
<dbReference type="AlphaFoldDB" id="A0AAE2ZSR7"/>
<dbReference type="InterPro" id="IPR043138">
    <property type="entry name" value="GGT_lsub"/>
</dbReference>
<dbReference type="PANTHER" id="PTHR43881">
    <property type="entry name" value="GAMMA-GLUTAMYLTRANSPEPTIDASE (AFU_ORTHOLOGUE AFUA_4G13580)"/>
    <property type="match status" value="1"/>
</dbReference>
<evidence type="ECO:0000256" key="1">
    <source>
        <dbReference type="ARBA" id="ARBA00001049"/>
    </source>
</evidence>
<dbReference type="EC" id="2.3.2.2" evidence="6"/>
<keyword evidence="6 7" id="KW-0808">Transferase</keyword>
<evidence type="ECO:0000256" key="2">
    <source>
        <dbReference type="ARBA" id="ARBA00001089"/>
    </source>
</evidence>
<dbReference type="EMBL" id="JAICBX010000003">
    <property type="protein sequence ID" value="MBW8638852.1"/>
    <property type="molecule type" value="Genomic_DNA"/>
</dbReference>
<comment type="catalytic activity">
    <reaction evidence="2 6">
        <text>glutathione + H2O = L-cysteinylglycine + L-glutamate</text>
        <dbReference type="Rhea" id="RHEA:28807"/>
        <dbReference type="ChEBI" id="CHEBI:15377"/>
        <dbReference type="ChEBI" id="CHEBI:29985"/>
        <dbReference type="ChEBI" id="CHEBI:57925"/>
        <dbReference type="ChEBI" id="CHEBI:61694"/>
        <dbReference type="EC" id="3.4.19.13"/>
    </reaction>
</comment>
<feature type="binding site" evidence="5">
    <location>
        <position position="434"/>
    </location>
    <ligand>
        <name>L-glutamate</name>
        <dbReference type="ChEBI" id="CHEBI:29985"/>
    </ligand>
</feature>
<evidence type="ECO:0000256" key="4">
    <source>
        <dbReference type="PIRSR" id="PIRSR600101-1"/>
    </source>
</evidence>
<evidence type="ECO:0000313" key="8">
    <source>
        <dbReference type="Proteomes" id="UP001196509"/>
    </source>
</evidence>
<keyword evidence="6" id="KW-0865">Zymogen</keyword>
<dbReference type="SUPFAM" id="SSF56235">
    <property type="entry name" value="N-terminal nucleophile aminohydrolases (Ntn hydrolases)"/>
    <property type="match status" value="1"/>
</dbReference>
<name>A0AAE2ZSR7_9HYPH</name>
<dbReference type="PANTHER" id="PTHR43881:SF1">
    <property type="entry name" value="GAMMA-GLUTAMYLTRANSPEPTIDASE (AFU_ORTHOLOGUE AFUA_4G13580)"/>
    <property type="match status" value="1"/>
</dbReference>
<evidence type="ECO:0000256" key="5">
    <source>
        <dbReference type="PIRSR" id="PIRSR600101-2"/>
    </source>
</evidence>
<sequence>MRDLSLPGRSPVVATGGMAATSHPLSTQTAIQVLLRGGNAMDAAIAACAVQCVVEPGSTGIGGDCFCLYAPQGAVEPIAFNGSGRAPMAAEHSWFREQGIARIPQRSPHAVTTPGAVDAWSQLCRDHGSMKLGELLKPAIFYAENGYPISSRVHSDLAAAAAFLADDASTADIFLNNGQIPGLGTIHKQPRLARSLRAIGEEGRDVFYSGWIADDIVGYLQSLGGLHSLADFAETQGDYVTPISVEFRGNTVYQCPPAGQGVTALMLLNLMSEAEIDRTGPISVERIHTELEACRLAYRVRNTYVGDPDFSEIPVEALLSRDAAQELHASINRFRATPPPRELELPNHRDTVYITVVDRQRNACSFINSLFSGFGSGLVAPRSGVLLHNRGTGFSLAEGHPNCIAPRKRPLHTLIPGMIARDGKAVMSYGVMGGHYQAFGHMQFLTRYYDYGYDLQEAMDLPRFMVNPATGAVEMERAVPSAVRERLIARGHRIELAARPIGGAQAIHIDWRNNVLTGASDPRKDGCAIGY</sequence>
<dbReference type="Proteomes" id="UP001196509">
    <property type="component" value="Unassembled WGS sequence"/>
</dbReference>
<dbReference type="GO" id="GO:0036374">
    <property type="term" value="F:glutathione hydrolase activity"/>
    <property type="evidence" value="ECO:0007669"/>
    <property type="project" value="UniProtKB-UniRule"/>
</dbReference>
<reference evidence="7" key="1">
    <citation type="submission" date="2021-08" db="EMBL/GenBank/DDBJ databases">
        <title>Hoeflea bacterium WL0058 sp. nov., isolated from the sediment.</title>
        <authorList>
            <person name="Wang L."/>
            <person name="Zhang D."/>
        </authorList>
    </citation>
    <scope>NUCLEOTIDE SEQUENCE</scope>
    <source>
        <strain evidence="7">WL0058</strain>
    </source>
</reference>
<evidence type="ECO:0000256" key="6">
    <source>
        <dbReference type="RuleBase" id="RU368036"/>
    </source>
</evidence>
<comment type="catalytic activity">
    <reaction evidence="3 6">
        <text>an N-terminal (5-L-glutamyl)-[peptide] + an alpha-amino acid = 5-L-glutamyl amino acid + an N-terminal L-alpha-aminoacyl-[peptide]</text>
        <dbReference type="Rhea" id="RHEA:23904"/>
        <dbReference type="Rhea" id="RHEA-COMP:9780"/>
        <dbReference type="Rhea" id="RHEA-COMP:9795"/>
        <dbReference type="ChEBI" id="CHEBI:77644"/>
        <dbReference type="ChEBI" id="CHEBI:78597"/>
        <dbReference type="ChEBI" id="CHEBI:78599"/>
        <dbReference type="ChEBI" id="CHEBI:78608"/>
        <dbReference type="EC" id="2.3.2.2"/>
    </reaction>
</comment>
<dbReference type="PRINTS" id="PR01210">
    <property type="entry name" value="GGTRANSPTASE"/>
</dbReference>
<accession>A0AAE2ZSR7</accession>
<dbReference type="Pfam" id="PF01019">
    <property type="entry name" value="G_glu_transpept"/>
    <property type="match status" value="1"/>
</dbReference>
<protein>
    <recommendedName>
        <fullName evidence="6">Glutathione hydrolase proenzyme</fullName>
        <ecNumber evidence="6">2.3.2.2</ecNumber>
        <ecNumber evidence="6">3.4.19.13</ecNumber>
    </recommendedName>
    <component>
        <recommendedName>
            <fullName evidence="6">Glutathione hydrolase large chain</fullName>
        </recommendedName>
    </component>
    <component>
        <recommendedName>
            <fullName evidence="6">Glutathione hydrolase small chain</fullName>
        </recommendedName>
    </component>
</protein>
<organism evidence="7 8">
    <name type="scientific">Flavimaribacter sediminis</name>
    <dbReference type="NCBI Taxonomy" id="2865987"/>
    <lineage>
        <taxon>Bacteria</taxon>
        <taxon>Pseudomonadati</taxon>
        <taxon>Pseudomonadota</taxon>
        <taxon>Alphaproteobacteria</taxon>
        <taxon>Hyphomicrobiales</taxon>
        <taxon>Rhizobiaceae</taxon>
        <taxon>Flavimaribacter</taxon>
    </lineage>
</organism>
<keyword evidence="6" id="KW-0317">Glutathione biosynthesis</keyword>
<dbReference type="InterPro" id="IPR052896">
    <property type="entry name" value="GGT-like_enzyme"/>
</dbReference>
<dbReference type="NCBIfam" id="TIGR00066">
    <property type="entry name" value="g_glut_trans"/>
    <property type="match status" value="1"/>
</dbReference>
<dbReference type="GO" id="GO:0006750">
    <property type="term" value="P:glutathione biosynthetic process"/>
    <property type="evidence" value="ECO:0007669"/>
    <property type="project" value="UniProtKB-KW"/>
</dbReference>
<gene>
    <name evidence="7" type="primary">ggt</name>
    <name evidence="7" type="ORF">K1W69_16770</name>
</gene>
<dbReference type="RefSeq" id="WP_220229576.1">
    <property type="nucleotide sequence ID" value="NZ_JAICBX010000003.1"/>
</dbReference>
<comment type="subunit">
    <text evidence="6">This enzyme consists of two polypeptide chains, which are synthesized in precursor form from a single polypeptide.</text>
</comment>
<keyword evidence="6 7" id="KW-0012">Acyltransferase</keyword>
<dbReference type="InterPro" id="IPR029055">
    <property type="entry name" value="Ntn_hydrolases_N"/>
</dbReference>
<dbReference type="InterPro" id="IPR043137">
    <property type="entry name" value="GGT_ssub_C"/>
</dbReference>
<feature type="active site" description="Nucleophile" evidence="4">
    <location>
        <position position="351"/>
    </location>
</feature>
<dbReference type="GO" id="GO:0103068">
    <property type="term" value="F:leukotriene C4 gamma-glutamyl transferase activity"/>
    <property type="evidence" value="ECO:0007669"/>
    <property type="project" value="UniProtKB-EC"/>
</dbReference>
<comment type="similarity">
    <text evidence="6">Belongs to the gamma-glutamyltransferase family.</text>
</comment>
<comment type="catalytic activity">
    <reaction evidence="1 6">
        <text>an S-substituted glutathione + H2O = an S-substituted L-cysteinylglycine + L-glutamate</text>
        <dbReference type="Rhea" id="RHEA:59468"/>
        <dbReference type="ChEBI" id="CHEBI:15377"/>
        <dbReference type="ChEBI" id="CHEBI:29985"/>
        <dbReference type="ChEBI" id="CHEBI:90779"/>
        <dbReference type="ChEBI" id="CHEBI:143103"/>
        <dbReference type="EC" id="3.4.19.13"/>
    </reaction>
</comment>
<keyword evidence="8" id="KW-1185">Reference proteome</keyword>
<evidence type="ECO:0000313" key="7">
    <source>
        <dbReference type="EMBL" id="MBW8638852.1"/>
    </source>
</evidence>
<comment type="PTM">
    <text evidence="6">Cleaved by autocatalysis into a large and a small subunit.</text>
</comment>
<dbReference type="InterPro" id="IPR000101">
    <property type="entry name" value="GGT_peptidase"/>
</dbReference>
<comment type="pathway">
    <text evidence="6">Sulfur metabolism; glutathione metabolism.</text>
</comment>
<dbReference type="Gene3D" id="3.60.20.40">
    <property type="match status" value="1"/>
</dbReference>
<dbReference type="GO" id="GO:0006751">
    <property type="term" value="P:glutathione catabolic process"/>
    <property type="evidence" value="ECO:0007669"/>
    <property type="project" value="UniProtKB-UniRule"/>
</dbReference>